<evidence type="ECO:0008006" key="4">
    <source>
        <dbReference type="Google" id="ProtNLM"/>
    </source>
</evidence>
<organism evidence="2 3">
    <name type="scientific">Chelydra serpentina</name>
    <name type="common">Snapping turtle</name>
    <name type="synonym">Testudo serpentina</name>
    <dbReference type="NCBI Taxonomy" id="8475"/>
    <lineage>
        <taxon>Eukaryota</taxon>
        <taxon>Metazoa</taxon>
        <taxon>Chordata</taxon>
        <taxon>Craniata</taxon>
        <taxon>Vertebrata</taxon>
        <taxon>Euteleostomi</taxon>
        <taxon>Archelosauria</taxon>
        <taxon>Testudinata</taxon>
        <taxon>Testudines</taxon>
        <taxon>Cryptodira</taxon>
        <taxon>Durocryptodira</taxon>
        <taxon>Americhelydia</taxon>
        <taxon>Chelydroidea</taxon>
        <taxon>Chelydridae</taxon>
        <taxon>Chelydra</taxon>
    </lineage>
</organism>
<evidence type="ECO:0000313" key="2">
    <source>
        <dbReference type="Ensembl" id="ENSCSRP00000013475.1"/>
    </source>
</evidence>
<keyword evidence="1" id="KW-0732">Signal</keyword>
<evidence type="ECO:0000256" key="1">
    <source>
        <dbReference type="SAM" id="SignalP"/>
    </source>
</evidence>
<reference evidence="2" key="2">
    <citation type="submission" date="2025-09" db="UniProtKB">
        <authorList>
            <consortium name="Ensembl"/>
        </authorList>
    </citation>
    <scope>IDENTIFICATION</scope>
</reference>
<name>A0A8C3SGW7_CHESE</name>
<feature type="chain" id="PRO_5034532086" description="Secreted protein" evidence="1">
    <location>
        <begin position="20"/>
        <end position="99"/>
    </location>
</feature>
<reference evidence="2" key="1">
    <citation type="submission" date="2025-08" db="UniProtKB">
        <authorList>
            <consortium name="Ensembl"/>
        </authorList>
    </citation>
    <scope>IDENTIFICATION</scope>
</reference>
<dbReference type="Proteomes" id="UP000694403">
    <property type="component" value="Unplaced"/>
</dbReference>
<keyword evidence="3" id="KW-1185">Reference proteome</keyword>
<dbReference type="Ensembl" id="ENSCSRT00000014027.1">
    <property type="protein sequence ID" value="ENSCSRP00000013475.1"/>
    <property type="gene ID" value="ENSCSRG00000010220.1"/>
</dbReference>
<sequence length="99" mass="11226">FTTLPIVIHLCFTACFVLSDTGCGWGIFLCSGTNDRSCSLEFSGWLYSAIRMRQSSWSESNAKSKGKVMFIQWECLRQPSTANTNYYGNNRRSPFPHLV</sequence>
<protein>
    <recommendedName>
        <fullName evidence="4">Secreted protein</fullName>
    </recommendedName>
</protein>
<evidence type="ECO:0000313" key="3">
    <source>
        <dbReference type="Proteomes" id="UP000694403"/>
    </source>
</evidence>
<dbReference type="AlphaFoldDB" id="A0A8C3SGW7"/>
<proteinExistence type="predicted"/>
<accession>A0A8C3SGW7</accession>
<feature type="signal peptide" evidence="1">
    <location>
        <begin position="1"/>
        <end position="19"/>
    </location>
</feature>